<sequence length="227" mass="25122">MGSSSINNTVYCCVAKGNKILYSHNSNGCELETLAVLCLENAPAFHKWYFHTVGARTFGFLTVDGHTYFAIVDPSVGNLAILRFLEHIQEGFQKVVKNGFHDELVPVIQRLIVSLENMPKSAFALDENSEQVASSDGSVSTEAPLLGIKHHEKKKNNKDKVVQSDDTMGTMSLHRSSSSSRPHSQQPGRRLWWRHVKIVVAADVIICLVLFGVWLAVCKGFHCVSGK</sequence>
<evidence type="ECO:0000256" key="2">
    <source>
        <dbReference type="SAM" id="Phobius"/>
    </source>
</evidence>
<evidence type="ECO:0000256" key="1">
    <source>
        <dbReference type="SAM" id="MobiDB-lite"/>
    </source>
</evidence>
<dbReference type="InterPro" id="IPR044783">
    <property type="entry name" value="PHYL"/>
</dbReference>
<dbReference type="SUPFAM" id="SSF64356">
    <property type="entry name" value="SNARE-like"/>
    <property type="match status" value="1"/>
</dbReference>
<dbReference type="GO" id="GO:0016020">
    <property type="term" value="C:membrane"/>
    <property type="evidence" value="ECO:0007669"/>
    <property type="project" value="InterPro"/>
</dbReference>
<gene>
    <name evidence="3" type="ORF">MUK42_10821</name>
</gene>
<feature type="compositionally biased region" description="Low complexity" evidence="1">
    <location>
        <begin position="174"/>
        <end position="186"/>
    </location>
</feature>
<evidence type="ECO:0000313" key="4">
    <source>
        <dbReference type="Proteomes" id="UP001055439"/>
    </source>
</evidence>
<keyword evidence="2" id="KW-0812">Transmembrane</keyword>
<dbReference type="PANTHER" id="PTHR47461:SF1">
    <property type="entry name" value="PHYTOLONGIN PHYL1.2"/>
    <property type="match status" value="1"/>
</dbReference>
<feature type="region of interest" description="Disordered" evidence="1">
    <location>
        <begin position="153"/>
        <end position="186"/>
    </location>
</feature>
<dbReference type="OrthoDB" id="1871923at2759"/>
<dbReference type="AlphaFoldDB" id="A0A9E7KHE2"/>
<keyword evidence="2" id="KW-0472">Membrane</keyword>
<name>A0A9E7KHE2_9LILI</name>
<dbReference type="EMBL" id="CP097509">
    <property type="protein sequence ID" value="URE15665.1"/>
    <property type="molecule type" value="Genomic_DNA"/>
</dbReference>
<dbReference type="InterPro" id="IPR011012">
    <property type="entry name" value="Longin-like_dom_sf"/>
</dbReference>
<accession>A0A9E7KHE2</accession>
<keyword evidence="4" id="KW-1185">Reference proteome</keyword>
<keyword evidence="2" id="KW-1133">Transmembrane helix</keyword>
<protein>
    <submittedName>
        <fullName evidence="3">VAMP-like protein</fullName>
    </submittedName>
</protein>
<reference evidence="3" key="1">
    <citation type="submission" date="2022-05" db="EMBL/GenBank/DDBJ databases">
        <title>The Musa troglodytarum L. genome provides insights into the mechanism of non-climacteric behaviour and enrichment of carotenoids.</title>
        <authorList>
            <person name="Wang J."/>
        </authorList>
    </citation>
    <scope>NUCLEOTIDE SEQUENCE</scope>
    <source>
        <tissue evidence="3">Leaf</tissue>
    </source>
</reference>
<feature type="transmembrane region" description="Helical" evidence="2">
    <location>
        <begin position="198"/>
        <end position="217"/>
    </location>
</feature>
<dbReference type="Proteomes" id="UP001055439">
    <property type="component" value="Chromosome 7"/>
</dbReference>
<dbReference type="Gene3D" id="3.30.450.50">
    <property type="entry name" value="Longin domain"/>
    <property type="match status" value="1"/>
</dbReference>
<organism evidence="3 4">
    <name type="scientific">Musa troglodytarum</name>
    <name type="common">fe'i banana</name>
    <dbReference type="NCBI Taxonomy" id="320322"/>
    <lineage>
        <taxon>Eukaryota</taxon>
        <taxon>Viridiplantae</taxon>
        <taxon>Streptophyta</taxon>
        <taxon>Embryophyta</taxon>
        <taxon>Tracheophyta</taxon>
        <taxon>Spermatophyta</taxon>
        <taxon>Magnoliopsida</taxon>
        <taxon>Liliopsida</taxon>
        <taxon>Zingiberales</taxon>
        <taxon>Musaceae</taxon>
        <taxon>Musa</taxon>
    </lineage>
</organism>
<evidence type="ECO:0000313" key="3">
    <source>
        <dbReference type="EMBL" id="URE15665.1"/>
    </source>
</evidence>
<proteinExistence type="predicted"/>
<dbReference type="PANTHER" id="PTHR47461">
    <property type="entry name" value="PHYTOLONGIN PHYL1.2"/>
    <property type="match status" value="1"/>
</dbReference>